<dbReference type="InterPro" id="IPR002575">
    <property type="entry name" value="Aminoglycoside_PTrfase"/>
</dbReference>
<gene>
    <name evidence="2" type="ORF">GCM10023167_11010</name>
</gene>
<dbReference type="Proteomes" id="UP001500642">
    <property type="component" value="Unassembled WGS sequence"/>
</dbReference>
<accession>A0ABP8JA07</accession>
<dbReference type="Gene3D" id="3.30.200.20">
    <property type="entry name" value="Phosphorylase Kinase, domain 1"/>
    <property type="match status" value="1"/>
</dbReference>
<dbReference type="CDD" id="cd05154">
    <property type="entry name" value="ACAD10_11_N-like"/>
    <property type="match status" value="1"/>
</dbReference>
<evidence type="ECO:0000259" key="1">
    <source>
        <dbReference type="Pfam" id="PF01636"/>
    </source>
</evidence>
<evidence type="ECO:0000313" key="2">
    <source>
        <dbReference type="EMBL" id="GAA4387254.1"/>
    </source>
</evidence>
<dbReference type="Pfam" id="PF01636">
    <property type="entry name" value="APH"/>
    <property type="match status" value="1"/>
</dbReference>
<dbReference type="InterPro" id="IPR051678">
    <property type="entry name" value="AGP_Transferase"/>
</dbReference>
<dbReference type="SUPFAM" id="SSF56112">
    <property type="entry name" value="Protein kinase-like (PK-like)"/>
    <property type="match status" value="1"/>
</dbReference>
<name>A0ABP8JA07_9MICO</name>
<evidence type="ECO:0000313" key="3">
    <source>
        <dbReference type="Proteomes" id="UP001500642"/>
    </source>
</evidence>
<feature type="domain" description="Aminoglycoside phosphotransferase" evidence="1">
    <location>
        <begin position="77"/>
        <end position="262"/>
    </location>
</feature>
<comment type="caution">
    <text evidence="2">The sequence shown here is derived from an EMBL/GenBank/DDBJ whole genome shotgun (WGS) entry which is preliminary data.</text>
</comment>
<reference evidence="3" key="1">
    <citation type="journal article" date="2019" name="Int. J. Syst. Evol. Microbiol.">
        <title>The Global Catalogue of Microorganisms (GCM) 10K type strain sequencing project: providing services to taxonomists for standard genome sequencing and annotation.</title>
        <authorList>
            <consortium name="The Broad Institute Genomics Platform"/>
            <consortium name="The Broad Institute Genome Sequencing Center for Infectious Disease"/>
            <person name="Wu L."/>
            <person name="Ma J."/>
        </authorList>
    </citation>
    <scope>NUCLEOTIDE SEQUENCE [LARGE SCALE GENOMIC DNA]</scope>
    <source>
        <strain evidence="3">JCM 17808</strain>
    </source>
</reference>
<dbReference type="PANTHER" id="PTHR21310:SF40">
    <property type="entry name" value="AMINOGLYCOSIDE PHOSPHOTRANSFERASE DOMAIN-CONTAINING PROTEIN-RELATED"/>
    <property type="match status" value="1"/>
</dbReference>
<dbReference type="RefSeq" id="WP_345030555.1">
    <property type="nucleotide sequence ID" value="NZ_BAABGL010000004.1"/>
</dbReference>
<sequence length="343" mass="37207">MSEVDDAAVAAEHARQAGIELDTLAAWLREQIGPGEITDPDFLTGGTQNVLLGFTWNDERLIYRGPPVNKRKNSDQIMLREARVLAALGGSRVPHPEFIAACDDLEVLGNAFFIMRSVAGFNGVSGVPEHVAADRDWQHAMGLAHARAIAELGNIDHVAAGLEGFGKPDGWLARQPGRWVGQLESYREFESWPGLDHPGVEAIPAWLTERMPDARNAGIIHGDCHPGNVLFTREEPGVAAIVDWELCTLGDPLLDLGHLLASTHGLALPGWPAKDEVVAAYGETSRYDVSDVDFYHVLACFRFGSILEGSQARASAGLAPESVGRRLHERTVSLFDQAMEIIG</sequence>
<dbReference type="PANTHER" id="PTHR21310">
    <property type="entry name" value="AMINOGLYCOSIDE PHOSPHOTRANSFERASE-RELATED-RELATED"/>
    <property type="match status" value="1"/>
</dbReference>
<keyword evidence="3" id="KW-1185">Reference proteome</keyword>
<organism evidence="2 3">
    <name type="scientific">Brevibacterium pityocampae</name>
    <dbReference type="NCBI Taxonomy" id="506594"/>
    <lineage>
        <taxon>Bacteria</taxon>
        <taxon>Bacillati</taxon>
        <taxon>Actinomycetota</taxon>
        <taxon>Actinomycetes</taxon>
        <taxon>Micrococcales</taxon>
        <taxon>Brevibacteriaceae</taxon>
        <taxon>Brevibacterium</taxon>
    </lineage>
</organism>
<proteinExistence type="predicted"/>
<protein>
    <submittedName>
        <fullName evidence="2">Phosphotransferase family protein</fullName>
    </submittedName>
</protein>
<dbReference type="InterPro" id="IPR041726">
    <property type="entry name" value="ACAD10_11_N"/>
</dbReference>
<dbReference type="InterPro" id="IPR011009">
    <property type="entry name" value="Kinase-like_dom_sf"/>
</dbReference>
<dbReference type="EMBL" id="BAABGL010000004">
    <property type="protein sequence ID" value="GAA4387254.1"/>
    <property type="molecule type" value="Genomic_DNA"/>
</dbReference>
<dbReference type="Gene3D" id="3.90.1200.10">
    <property type="match status" value="1"/>
</dbReference>